<proteinExistence type="predicted"/>
<accession>A0ACC6SE93</accession>
<gene>
    <name evidence="1" type="ORF">WMO40_17180</name>
</gene>
<dbReference type="EMBL" id="JBBMEW010000017">
    <property type="protein sequence ID" value="MEQ2528421.1"/>
    <property type="molecule type" value="Genomic_DNA"/>
</dbReference>
<evidence type="ECO:0000313" key="1">
    <source>
        <dbReference type="EMBL" id="MEQ2528421.1"/>
    </source>
</evidence>
<keyword evidence="2" id="KW-1185">Reference proteome</keyword>
<sequence>MRKIYQYLSIDEKKEVTKKLKVDLKKLELELTQNQDSFSGFVREILFSTRDKWNLEIEELENEIKSKNN</sequence>
<reference evidence="1" key="1">
    <citation type="submission" date="2024-03" db="EMBL/GenBank/DDBJ databases">
        <title>Human intestinal bacterial collection.</title>
        <authorList>
            <person name="Pauvert C."/>
            <person name="Hitch T.C.A."/>
            <person name="Clavel T."/>
        </authorList>
    </citation>
    <scope>NUCLEOTIDE SEQUENCE</scope>
    <source>
        <strain evidence="1">CLA-AA-H227</strain>
    </source>
</reference>
<comment type="caution">
    <text evidence="1">The sequence shown here is derived from an EMBL/GenBank/DDBJ whole genome shotgun (WGS) entry which is preliminary data.</text>
</comment>
<dbReference type="Proteomes" id="UP001439875">
    <property type="component" value="Unassembled WGS sequence"/>
</dbReference>
<organism evidence="1 2">
    <name type="scientific">Robertmurraya yapensis</name>
    <name type="common">ex Hitch et al 2024</name>
    <dbReference type="NCBI Taxonomy" id="3133160"/>
    <lineage>
        <taxon>Bacteria</taxon>
        <taxon>Bacillati</taxon>
        <taxon>Bacillota</taxon>
        <taxon>Bacilli</taxon>
        <taxon>Bacillales</taxon>
        <taxon>Bacillaceae</taxon>
        <taxon>Robertmurraya</taxon>
    </lineage>
</organism>
<name>A0ACC6SE93_9BACI</name>
<evidence type="ECO:0000313" key="2">
    <source>
        <dbReference type="Proteomes" id="UP001439875"/>
    </source>
</evidence>
<protein>
    <submittedName>
        <fullName evidence="1">Uncharacterized protein</fullName>
    </submittedName>
</protein>